<sequence>MLSSVYELTVGRFDKPQMRNTSTTISTKRIHLFSPPAVMPVSSAHPNRAFIDRLYLQVGVTVERDASDVTCYATCLRWRTGCDGGGRFCRKVTFVRRTGGLSCKVLQQACKRRCWGDIALLGERCRGVWGCRDLISDGLRKYGEGYGEGGLCRVRGMAAGGGGGGDLRVWSTCRCEWRWLEGGGGGAA</sequence>
<proteinExistence type="predicted"/>
<gene>
    <name evidence="1" type="ORF">BDV95DRAFT_158532</name>
</gene>
<organism evidence="1 2">
    <name type="scientific">Massariosphaeria phaeospora</name>
    <dbReference type="NCBI Taxonomy" id="100035"/>
    <lineage>
        <taxon>Eukaryota</taxon>
        <taxon>Fungi</taxon>
        <taxon>Dikarya</taxon>
        <taxon>Ascomycota</taxon>
        <taxon>Pezizomycotina</taxon>
        <taxon>Dothideomycetes</taxon>
        <taxon>Pleosporomycetidae</taxon>
        <taxon>Pleosporales</taxon>
        <taxon>Pleosporales incertae sedis</taxon>
        <taxon>Massariosphaeria</taxon>
    </lineage>
</organism>
<accession>A0A7C8M5N7</accession>
<keyword evidence="2" id="KW-1185">Reference proteome</keyword>
<dbReference type="Proteomes" id="UP000481861">
    <property type="component" value="Unassembled WGS sequence"/>
</dbReference>
<dbReference type="EMBL" id="JAADJZ010000020">
    <property type="protein sequence ID" value="KAF2868155.1"/>
    <property type="molecule type" value="Genomic_DNA"/>
</dbReference>
<evidence type="ECO:0000313" key="2">
    <source>
        <dbReference type="Proteomes" id="UP000481861"/>
    </source>
</evidence>
<protein>
    <submittedName>
        <fullName evidence="1">Uncharacterized protein</fullName>
    </submittedName>
</protein>
<evidence type="ECO:0000313" key="1">
    <source>
        <dbReference type="EMBL" id="KAF2868155.1"/>
    </source>
</evidence>
<comment type="caution">
    <text evidence="1">The sequence shown here is derived from an EMBL/GenBank/DDBJ whole genome shotgun (WGS) entry which is preliminary data.</text>
</comment>
<dbReference type="AlphaFoldDB" id="A0A7C8M5N7"/>
<name>A0A7C8M5N7_9PLEO</name>
<reference evidence="1 2" key="1">
    <citation type="submission" date="2020-01" db="EMBL/GenBank/DDBJ databases">
        <authorList>
            <consortium name="DOE Joint Genome Institute"/>
            <person name="Haridas S."/>
            <person name="Albert R."/>
            <person name="Binder M."/>
            <person name="Bloem J."/>
            <person name="Labutti K."/>
            <person name="Salamov A."/>
            <person name="Andreopoulos B."/>
            <person name="Baker S.E."/>
            <person name="Barry K."/>
            <person name="Bills G."/>
            <person name="Bluhm B.H."/>
            <person name="Cannon C."/>
            <person name="Castanera R."/>
            <person name="Culley D.E."/>
            <person name="Daum C."/>
            <person name="Ezra D."/>
            <person name="Gonzalez J.B."/>
            <person name="Henrissat B."/>
            <person name="Kuo A."/>
            <person name="Liang C."/>
            <person name="Lipzen A."/>
            <person name="Lutzoni F."/>
            <person name="Magnuson J."/>
            <person name="Mondo S."/>
            <person name="Nolan M."/>
            <person name="Ohm R."/>
            <person name="Pangilinan J."/>
            <person name="Park H.-J.H."/>
            <person name="Ramirez L."/>
            <person name="Alfaro M."/>
            <person name="Sun H."/>
            <person name="Tritt A."/>
            <person name="Yoshinaga Y."/>
            <person name="Zwiers L.-H.L."/>
            <person name="Turgeon B.G."/>
            <person name="Goodwin S.B."/>
            <person name="Spatafora J.W."/>
            <person name="Crous P.W."/>
            <person name="Grigoriev I.V."/>
        </authorList>
    </citation>
    <scope>NUCLEOTIDE SEQUENCE [LARGE SCALE GENOMIC DNA]</scope>
    <source>
        <strain evidence="1 2">CBS 611.86</strain>
    </source>
</reference>